<organism evidence="1">
    <name type="scientific">Arion vulgaris</name>
    <dbReference type="NCBI Taxonomy" id="1028688"/>
    <lineage>
        <taxon>Eukaryota</taxon>
        <taxon>Metazoa</taxon>
        <taxon>Spiralia</taxon>
        <taxon>Lophotrochozoa</taxon>
        <taxon>Mollusca</taxon>
        <taxon>Gastropoda</taxon>
        <taxon>Heterobranchia</taxon>
        <taxon>Euthyneura</taxon>
        <taxon>Panpulmonata</taxon>
        <taxon>Eupulmonata</taxon>
        <taxon>Stylommatophora</taxon>
        <taxon>Helicina</taxon>
        <taxon>Arionoidea</taxon>
        <taxon>Arionidae</taxon>
        <taxon>Arion</taxon>
    </lineage>
</organism>
<protein>
    <submittedName>
        <fullName evidence="1">Uncharacterized protein</fullName>
    </submittedName>
</protein>
<dbReference type="EMBL" id="HACG01027703">
    <property type="protein sequence ID" value="CEK74568.1"/>
    <property type="molecule type" value="Transcribed_RNA"/>
</dbReference>
<evidence type="ECO:0000313" key="1">
    <source>
        <dbReference type="EMBL" id="CEK74567.1"/>
    </source>
</evidence>
<gene>
    <name evidence="1" type="primary">ORF91601</name>
    <name evidence="2" type="synonym">ORF91603</name>
</gene>
<sequence length="69" mass="7685">MCISTILSRVTFRVYYRTCVSVYATTSGSHSSLTVSKLGHGVFVALFSKPVIAHKAIVLVEEFTNKLRY</sequence>
<accession>A0A0B7A1T5</accession>
<dbReference type="EMBL" id="HACG01027702">
    <property type="protein sequence ID" value="CEK74567.1"/>
    <property type="molecule type" value="Transcribed_RNA"/>
</dbReference>
<name>A0A0B7A1T5_9EUPU</name>
<evidence type="ECO:0000313" key="2">
    <source>
        <dbReference type="EMBL" id="CEK74568.1"/>
    </source>
</evidence>
<dbReference type="AlphaFoldDB" id="A0A0B7A1T5"/>
<reference evidence="1" key="1">
    <citation type="submission" date="2014-12" db="EMBL/GenBank/DDBJ databases">
        <title>Insight into the proteome of Arion vulgaris.</title>
        <authorList>
            <person name="Aradska J."/>
            <person name="Bulat T."/>
            <person name="Smidak R."/>
            <person name="Sarate P."/>
            <person name="Gangsoo J."/>
            <person name="Sialana F."/>
            <person name="Bilban M."/>
            <person name="Lubec G."/>
        </authorList>
    </citation>
    <scope>NUCLEOTIDE SEQUENCE</scope>
    <source>
        <tissue evidence="1">Skin</tissue>
    </source>
</reference>
<proteinExistence type="predicted"/>